<gene>
    <name evidence="3" type="ORF">CONLIGDRAFT_80673</name>
</gene>
<keyword evidence="4" id="KW-1185">Reference proteome</keyword>
<dbReference type="OrthoDB" id="4940902at2759"/>
<evidence type="ECO:0000256" key="1">
    <source>
        <dbReference type="SAM" id="MobiDB-lite"/>
    </source>
</evidence>
<dbReference type="EMBL" id="KV875102">
    <property type="protein sequence ID" value="OIW25063.1"/>
    <property type="molecule type" value="Genomic_DNA"/>
</dbReference>
<keyword evidence="2" id="KW-1133">Transmembrane helix</keyword>
<dbReference type="AlphaFoldDB" id="A0A1J7IBK5"/>
<accession>A0A1J7IBK5</accession>
<organism evidence="3 4">
    <name type="scientific">Coniochaeta ligniaria NRRL 30616</name>
    <dbReference type="NCBI Taxonomy" id="1408157"/>
    <lineage>
        <taxon>Eukaryota</taxon>
        <taxon>Fungi</taxon>
        <taxon>Dikarya</taxon>
        <taxon>Ascomycota</taxon>
        <taxon>Pezizomycotina</taxon>
        <taxon>Sordariomycetes</taxon>
        <taxon>Sordariomycetidae</taxon>
        <taxon>Coniochaetales</taxon>
        <taxon>Coniochaetaceae</taxon>
        <taxon>Coniochaeta</taxon>
    </lineage>
</organism>
<feature type="region of interest" description="Disordered" evidence="1">
    <location>
        <begin position="349"/>
        <end position="388"/>
    </location>
</feature>
<feature type="compositionally biased region" description="Basic and acidic residues" evidence="1">
    <location>
        <begin position="361"/>
        <end position="374"/>
    </location>
</feature>
<keyword evidence="2" id="KW-0472">Membrane</keyword>
<dbReference type="Proteomes" id="UP000182658">
    <property type="component" value="Unassembled WGS sequence"/>
</dbReference>
<feature type="region of interest" description="Disordered" evidence="1">
    <location>
        <begin position="1"/>
        <end position="35"/>
    </location>
</feature>
<protein>
    <submittedName>
        <fullName evidence="3">Uncharacterized protein</fullName>
    </submittedName>
</protein>
<reference evidence="3 4" key="1">
    <citation type="submission" date="2016-10" db="EMBL/GenBank/DDBJ databases">
        <title>Draft genome sequence of Coniochaeta ligniaria NRRL30616, a lignocellulolytic fungus for bioabatement of inhibitors in plant biomass hydrolysates.</title>
        <authorList>
            <consortium name="DOE Joint Genome Institute"/>
            <person name="Jimenez D.J."/>
            <person name="Hector R.E."/>
            <person name="Riley R."/>
            <person name="Sun H."/>
            <person name="Grigoriev I.V."/>
            <person name="Van Elsas J.D."/>
            <person name="Nichols N.N."/>
        </authorList>
    </citation>
    <scope>NUCLEOTIDE SEQUENCE [LARGE SCALE GENOMIC DNA]</scope>
    <source>
        <strain evidence="3 4">NRRL 30616</strain>
    </source>
</reference>
<dbReference type="InParanoid" id="A0A1J7IBK5"/>
<sequence>MAVQETEKETWSHESLLESARDSISPGSDEKPVKTPNKFLEASSTAIRSVQHGFCKVSSVSVRLYRHSWPKVSSASVRLYERGWPKVRSRTVRIYQHVSPKVSSASVRLYQRTWPKVSSTAFQLSQHDDSETSLAQGPLPHRARLEIASMTLRLFQLLSALYVFMSVTESFRSKITYDGRIRQIQPMLLITLIYSSLAIVCFLLLNLVKKLRASAWHIVAISSVPGDVSMTCLFIAKDVIFGVHSFECAAASGTISAIKQYATLQDMNPLELRSFLDNKPSAGLFIGSTRDSCLLSSSVYVAFLYWIGDRHRPPVPNLPKGCFSCGWWPISRPRRASYSGDYIVGTSDGYSDGTSDGTSDDPTRTLDVRTHPPEDGAAGTTLQRRTIK</sequence>
<feature type="compositionally biased region" description="Basic and acidic residues" evidence="1">
    <location>
        <begin position="1"/>
        <end position="21"/>
    </location>
</feature>
<evidence type="ECO:0000256" key="2">
    <source>
        <dbReference type="SAM" id="Phobius"/>
    </source>
</evidence>
<keyword evidence="2" id="KW-0812">Transmembrane</keyword>
<evidence type="ECO:0000313" key="3">
    <source>
        <dbReference type="EMBL" id="OIW25063.1"/>
    </source>
</evidence>
<proteinExistence type="predicted"/>
<name>A0A1J7IBK5_9PEZI</name>
<evidence type="ECO:0000313" key="4">
    <source>
        <dbReference type="Proteomes" id="UP000182658"/>
    </source>
</evidence>
<feature type="transmembrane region" description="Helical" evidence="2">
    <location>
        <begin position="150"/>
        <end position="167"/>
    </location>
</feature>
<feature type="transmembrane region" description="Helical" evidence="2">
    <location>
        <begin position="187"/>
        <end position="208"/>
    </location>
</feature>